<dbReference type="InterPro" id="IPR024095">
    <property type="entry name" value="Vesicle_P115"/>
</dbReference>
<keyword evidence="8" id="KW-1185">Reference proteome</keyword>
<dbReference type="GO" id="GO:0005783">
    <property type="term" value="C:endoplasmic reticulum"/>
    <property type="evidence" value="ECO:0007669"/>
    <property type="project" value="TreeGrafter"/>
</dbReference>
<organism evidence="7 8">
    <name type="scientific">Gloeophyllum trabeum (strain ATCC 11539 / FP-39264 / Madison 617)</name>
    <name type="common">Brown rot fungus</name>
    <dbReference type="NCBI Taxonomy" id="670483"/>
    <lineage>
        <taxon>Eukaryota</taxon>
        <taxon>Fungi</taxon>
        <taxon>Dikarya</taxon>
        <taxon>Basidiomycota</taxon>
        <taxon>Agaricomycotina</taxon>
        <taxon>Agaricomycetes</taxon>
        <taxon>Gloeophyllales</taxon>
        <taxon>Gloeophyllaceae</taxon>
        <taxon>Gloeophyllum</taxon>
    </lineage>
</organism>
<dbReference type="InterPro" id="IPR011989">
    <property type="entry name" value="ARM-like"/>
</dbReference>
<evidence type="ECO:0000313" key="7">
    <source>
        <dbReference type="EMBL" id="EPQ55481.1"/>
    </source>
</evidence>
<evidence type="ECO:0000259" key="6">
    <source>
        <dbReference type="Pfam" id="PF04871"/>
    </source>
</evidence>
<feature type="compositionally biased region" description="Acidic residues" evidence="4">
    <location>
        <begin position="839"/>
        <end position="852"/>
    </location>
</feature>
<dbReference type="HOGENOM" id="CLU_006318_1_0_1"/>
<dbReference type="Gene3D" id="1.25.10.10">
    <property type="entry name" value="Leucine-rich Repeat Variant"/>
    <property type="match status" value="1"/>
</dbReference>
<evidence type="ECO:0000313" key="8">
    <source>
        <dbReference type="Proteomes" id="UP000030669"/>
    </source>
</evidence>
<dbReference type="GO" id="GO:0048280">
    <property type="term" value="P:vesicle fusion with Golgi apparatus"/>
    <property type="evidence" value="ECO:0007669"/>
    <property type="project" value="InterPro"/>
</dbReference>
<dbReference type="InterPro" id="IPR006955">
    <property type="entry name" value="Uso1_p115_C"/>
</dbReference>
<dbReference type="GO" id="GO:0048211">
    <property type="term" value="P:Golgi vesicle docking"/>
    <property type="evidence" value="ECO:0007669"/>
    <property type="project" value="TreeGrafter"/>
</dbReference>
<dbReference type="PANTHER" id="PTHR10013:SF0">
    <property type="entry name" value="GENERAL VESICULAR TRANSPORT FACTOR P115"/>
    <property type="match status" value="1"/>
</dbReference>
<evidence type="ECO:0008006" key="9">
    <source>
        <dbReference type="Google" id="ProtNLM"/>
    </source>
</evidence>
<evidence type="ECO:0000256" key="4">
    <source>
        <dbReference type="SAM" id="MobiDB-lite"/>
    </source>
</evidence>
<dbReference type="GO" id="GO:0006886">
    <property type="term" value="P:intracellular protein transport"/>
    <property type="evidence" value="ECO:0007669"/>
    <property type="project" value="InterPro"/>
</dbReference>
<feature type="domain" description="Uso1/p115-like vesicle tethering protein C-terminal" evidence="6">
    <location>
        <begin position="754"/>
        <end position="852"/>
    </location>
</feature>
<gene>
    <name evidence="7" type="ORF">GLOTRDRAFT_41938</name>
</gene>
<dbReference type="GO" id="GO:0012507">
    <property type="term" value="C:ER to Golgi transport vesicle membrane"/>
    <property type="evidence" value="ECO:0007669"/>
    <property type="project" value="TreeGrafter"/>
</dbReference>
<proteinExistence type="predicted"/>
<accession>S7Q634</accession>
<sequence length="852" mass="93865">MEFLSQTYVALRGPTGAPQTALETISRLSDRLSPSTLLADRRASVLSLKGLSRDHKRDVGECALPGLLEVLQNDAELDADVGKAVLETLNTLCDTEEGSPEVKELGFKHSDRVLADDKAAHKLLALLAADQTFYTRYGALQFLSTLLRNRRQLVQSYFLTAPAGPAGIMAVLEDRREIIRNEAIIMLQSLISQSPEIQKVLAFEGAFERLFNIITQEGGVEGGIVVQDALLCVDGLLRFNTSNQARRSSYFRETPMAMVLLSLLQFPPNLPIHEAAPQQFALQFWDAQKGQNAGIVVGILGMLAANEGSSVSVNGLSPFTRCLLEMALASNAPTALKTQSLRLLPINQSLPLTDILVTTYMPVPETNGEEWDRLEPASALDALVELVLSGEYSGLYSARRDKEGLELRATAASVFESFVGQDDVRLLILQAMVPPEDSTTPPPVTPLLQFLATPPTSPLVPASVISTQLAAILFAHLIRNSSRAKALARSIKPPSAGGIDGGSFFVPADGGPPSQAQQEPQPTEEDDDSPQTLIQLLNEHLSLALLSRSRASSSDREAREWDRLVTVYLCLLSQWLWEDPKAVREFLDAGGLGILVEPVNQTSETDVLVPGLCALLLGICYEFNREPGEVTRATIHPILNRLGVDALMGRITRLREDERLKAVSPESTVLPYPTPAHSQPGLKPETADEAEIWFDWPFVDFLKSNYCKRSHVSARNAFLTPCIPKRYDPARDPHRSQLVIVFRSPEAEAVVASLREVIRKQAQEIETLQNKLKTALAEKEQETTALQTQVSQLTSELQSSNEKRQDVEKEQEDLLVLLDDLSSKRRRDKQRLREAGLEVSEDEGDDEEEDEE</sequence>
<evidence type="ECO:0000256" key="1">
    <source>
        <dbReference type="ARBA" id="ARBA00004555"/>
    </source>
</evidence>
<evidence type="ECO:0000256" key="2">
    <source>
        <dbReference type="ARBA" id="ARBA00023034"/>
    </source>
</evidence>
<dbReference type="Proteomes" id="UP000030669">
    <property type="component" value="Unassembled WGS sequence"/>
</dbReference>
<keyword evidence="3" id="KW-0175">Coiled coil</keyword>
<evidence type="ECO:0000256" key="3">
    <source>
        <dbReference type="ARBA" id="ARBA00023054"/>
    </source>
</evidence>
<dbReference type="GO" id="GO:0006888">
    <property type="term" value="P:endoplasmic reticulum to Golgi vesicle-mediated transport"/>
    <property type="evidence" value="ECO:0007669"/>
    <property type="project" value="TreeGrafter"/>
</dbReference>
<dbReference type="GO" id="GO:0000139">
    <property type="term" value="C:Golgi membrane"/>
    <property type="evidence" value="ECO:0007669"/>
    <property type="project" value="InterPro"/>
</dbReference>
<dbReference type="RefSeq" id="XP_007866104.1">
    <property type="nucleotide sequence ID" value="XM_007867913.1"/>
</dbReference>
<dbReference type="InterPro" id="IPR016024">
    <property type="entry name" value="ARM-type_fold"/>
</dbReference>
<dbReference type="SUPFAM" id="SSF48371">
    <property type="entry name" value="ARM repeat"/>
    <property type="match status" value="1"/>
</dbReference>
<dbReference type="KEGG" id="gtr:GLOTRDRAFT_41938"/>
<keyword evidence="2" id="KW-0333">Golgi apparatus</keyword>
<dbReference type="Pfam" id="PF04869">
    <property type="entry name" value="Uso1_p115_head"/>
    <property type="match status" value="1"/>
</dbReference>
<name>S7Q634_GLOTA</name>
<reference evidence="7 8" key="1">
    <citation type="journal article" date="2012" name="Science">
        <title>The Paleozoic origin of enzymatic lignin decomposition reconstructed from 31 fungal genomes.</title>
        <authorList>
            <person name="Floudas D."/>
            <person name="Binder M."/>
            <person name="Riley R."/>
            <person name="Barry K."/>
            <person name="Blanchette R.A."/>
            <person name="Henrissat B."/>
            <person name="Martinez A.T."/>
            <person name="Otillar R."/>
            <person name="Spatafora J.W."/>
            <person name="Yadav J.S."/>
            <person name="Aerts A."/>
            <person name="Benoit I."/>
            <person name="Boyd A."/>
            <person name="Carlson A."/>
            <person name="Copeland A."/>
            <person name="Coutinho P.M."/>
            <person name="de Vries R.P."/>
            <person name="Ferreira P."/>
            <person name="Findley K."/>
            <person name="Foster B."/>
            <person name="Gaskell J."/>
            <person name="Glotzer D."/>
            <person name="Gorecki P."/>
            <person name="Heitman J."/>
            <person name="Hesse C."/>
            <person name="Hori C."/>
            <person name="Igarashi K."/>
            <person name="Jurgens J.A."/>
            <person name="Kallen N."/>
            <person name="Kersten P."/>
            <person name="Kohler A."/>
            <person name="Kuees U."/>
            <person name="Kumar T.K.A."/>
            <person name="Kuo A."/>
            <person name="LaButti K."/>
            <person name="Larrondo L.F."/>
            <person name="Lindquist E."/>
            <person name="Ling A."/>
            <person name="Lombard V."/>
            <person name="Lucas S."/>
            <person name="Lundell T."/>
            <person name="Martin R."/>
            <person name="McLaughlin D.J."/>
            <person name="Morgenstern I."/>
            <person name="Morin E."/>
            <person name="Murat C."/>
            <person name="Nagy L.G."/>
            <person name="Nolan M."/>
            <person name="Ohm R.A."/>
            <person name="Patyshakuliyeva A."/>
            <person name="Rokas A."/>
            <person name="Ruiz-Duenas F.J."/>
            <person name="Sabat G."/>
            <person name="Salamov A."/>
            <person name="Samejima M."/>
            <person name="Schmutz J."/>
            <person name="Slot J.C."/>
            <person name="St John F."/>
            <person name="Stenlid J."/>
            <person name="Sun H."/>
            <person name="Sun S."/>
            <person name="Syed K."/>
            <person name="Tsang A."/>
            <person name="Wiebenga A."/>
            <person name="Young D."/>
            <person name="Pisabarro A."/>
            <person name="Eastwood D.C."/>
            <person name="Martin F."/>
            <person name="Cullen D."/>
            <person name="Grigoriev I.V."/>
            <person name="Hibbett D.S."/>
        </authorList>
    </citation>
    <scope>NUCLEOTIDE SEQUENCE [LARGE SCALE GENOMIC DNA]</scope>
    <source>
        <strain evidence="7 8">ATCC 11539</strain>
    </source>
</reference>
<dbReference type="STRING" id="670483.S7Q634"/>
<dbReference type="GO" id="GO:0005795">
    <property type="term" value="C:Golgi stack"/>
    <property type="evidence" value="ECO:0007669"/>
    <property type="project" value="TreeGrafter"/>
</dbReference>
<dbReference type="PANTHER" id="PTHR10013">
    <property type="entry name" value="GENERAL VESICULAR TRANSPORT FACTOR P115"/>
    <property type="match status" value="1"/>
</dbReference>
<evidence type="ECO:0000259" key="5">
    <source>
        <dbReference type="Pfam" id="PF04869"/>
    </source>
</evidence>
<dbReference type="EMBL" id="KB469302">
    <property type="protein sequence ID" value="EPQ55481.1"/>
    <property type="molecule type" value="Genomic_DNA"/>
</dbReference>
<feature type="domain" description="Vesicle tethering protein Uso1/P115-like head" evidence="5">
    <location>
        <begin position="523"/>
        <end position="706"/>
    </location>
</feature>
<dbReference type="AlphaFoldDB" id="S7Q634"/>
<protein>
    <recommendedName>
        <fullName evidence="9">Vesicle tethering protein Uso1/P115-like head domain-containing protein</fullName>
    </recommendedName>
</protein>
<dbReference type="OrthoDB" id="198977at2759"/>
<dbReference type="Pfam" id="PF04871">
    <property type="entry name" value="Uso1_p115_C"/>
    <property type="match status" value="1"/>
</dbReference>
<feature type="region of interest" description="Disordered" evidence="4">
    <location>
        <begin position="825"/>
        <end position="852"/>
    </location>
</feature>
<dbReference type="OMA" id="WLWEDPK"/>
<dbReference type="GeneID" id="19306091"/>
<dbReference type="InterPro" id="IPR006953">
    <property type="entry name" value="Vesicle_Uso1_P115_head"/>
</dbReference>
<comment type="subcellular location">
    <subcellularLocation>
        <location evidence="1">Golgi apparatus</location>
    </subcellularLocation>
</comment>
<dbReference type="eggNOG" id="KOG0946">
    <property type="taxonomic scope" value="Eukaryota"/>
</dbReference>
<feature type="region of interest" description="Disordered" evidence="4">
    <location>
        <begin position="498"/>
        <end position="530"/>
    </location>
</feature>
<feature type="region of interest" description="Disordered" evidence="4">
    <location>
        <begin position="792"/>
        <end position="811"/>
    </location>
</feature>